<sequence length="475" mass="54743">MDAGWSPKCETIPAALQEWGVLKTTSVQPLQFWPHENKALPKKLKPRINSEVTEGDILITRAGPRNRVGICCVAKSVRPRLMLSDKIIRFKIFGDFIFSDYCALYLNTGYGSEQIERMKSGMADSQVNVSQNKLKQLCIALPPLAEQHRIVAKIDQLMARCDELEKLRVARDRLQITVHKVACDRLLTAKDPDTFTQSWQFITQHFNELYSVKENVTELRKAILQLAVMGKLVPQDLNDLPACKLLKEIKEKKQILIKEKKLKAQKQLPEVELSEIPYELPLSWKWCRWNDIALQIGDIDHKMPAEADEGIPYVSPRDFFGENEINFQKAKKISIQDFKRLSLKIRPERFDVIFPRYGTLGVNRFVLTDIDFLASYSCAIVKNLRKYIDPKYSYYYSISRLVRNEIERYKKTTTQANVGVKSIQLFLYPLPPLPEQHRIVAKVDQLMTLCDQLEQQIDKSTQTQTALLNATLANI</sequence>
<dbReference type="InterPro" id="IPR044946">
    <property type="entry name" value="Restrct_endonuc_typeI_TRD_sf"/>
</dbReference>
<keyword evidence="3" id="KW-0238">DNA-binding</keyword>
<comment type="caution">
    <text evidence="6">The sequence shown here is derived from an EMBL/GenBank/DDBJ whole genome shotgun (WGS) entry which is preliminary data.</text>
</comment>
<reference evidence="7" key="1">
    <citation type="submission" date="2018-04" db="EMBL/GenBank/DDBJ databases">
        <authorList>
            <person name="Cornet L."/>
        </authorList>
    </citation>
    <scope>NUCLEOTIDE SEQUENCE [LARGE SCALE GENOMIC DNA]</scope>
</reference>
<organism evidence="6 7">
    <name type="scientific">Leptolyngbya foveolarum</name>
    <dbReference type="NCBI Taxonomy" id="47253"/>
    <lineage>
        <taxon>Bacteria</taxon>
        <taxon>Bacillati</taxon>
        <taxon>Cyanobacteriota</taxon>
        <taxon>Cyanophyceae</taxon>
        <taxon>Leptolyngbyales</taxon>
        <taxon>Leptolyngbyaceae</taxon>
        <taxon>Leptolyngbya group</taxon>
        <taxon>Leptolyngbya</taxon>
    </lineage>
</organism>
<dbReference type="Gene3D" id="3.90.220.20">
    <property type="entry name" value="DNA methylase specificity domains"/>
    <property type="match status" value="2"/>
</dbReference>
<evidence type="ECO:0000256" key="3">
    <source>
        <dbReference type="ARBA" id="ARBA00023125"/>
    </source>
</evidence>
<evidence type="ECO:0000256" key="2">
    <source>
        <dbReference type="ARBA" id="ARBA00022747"/>
    </source>
</evidence>
<dbReference type="GO" id="GO:0003677">
    <property type="term" value="F:DNA binding"/>
    <property type="evidence" value="ECO:0007669"/>
    <property type="project" value="UniProtKB-KW"/>
</dbReference>
<feature type="domain" description="Type I restriction modification DNA specificity" evidence="5">
    <location>
        <begin position="101"/>
        <end position="166"/>
    </location>
</feature>
<evidence type="ECO:0000313" key="6">
    <source>
        <dbReference type="EMBL" id="PZO09335.1"/>
    </source>
</evidence>
<dbReference type="PANTHER" id="PTHR43140:SF1">
    <property type="entry name" value="TYPE I RESTRICTION ENZYME ECOKI SPECIFICITY SUBUNIT"/>
    <property type="match status" value="1"/>
</dbReference>
<accession>A0A2W4VI92</accession>
<dbReference type="EMBL" id="QBMC01000259">
    <property type="protein sequence ID" value="PZO09335.1"/>
    <property type="molecule type" value="Genomic_DNA"/>
</dbReference>
<evidence type="ECO:0000256" key="4">
    <source>
        <dbReference type="ARBA" id="ARBA00038652"/>
    </source>
</evidence>
<dbReference type="InterPro" id="IPR051212">
    <property type="entry name" value="Type-I_RE_S_subunit"/>
</dbReference>
<name>A0A2W4VI92_9CYAN</name>
<dbReference type="Pfam" id="PF01420">
    <property type="entry name" value="Methylase_S"/>
    <property type="match status" value="2"/>
</dbReference>
<reference evidence="6 7" key="2">
    <citation type="submission" date="2018-06" db="EMBL/GenBank/DDBJ databases">
        <title>Metagenomic assembly of (sub)arctic Cyanobacteria and their associated microbiome from non-axenic cultures.</title>
        <authorList>
            <person name="Baurain D."/>
        </authorList>
    </citation>
    <scope>NUCLEOTIDE SEQUENCE [LARGE SCALE GENOMIC DNA]</scope>
    <source>
        <strain evidence="6">ULC129bin1</strain>
    </source>
</reference>
<feature type="domain" description="Type I restriction modification DNA specificity" evidence="5">
    <location>
        <begin position="285"/>
        <end position="458"/>
    </location>
</feature>
<dbReference type="PANTHER" id="PTHR43140">
    <property type="entry name" value="TYPE-1 RESTRICTION ENZYME ECOKI SPECIFICITY PROTEIN"/>
    <property type="match status" value="1"/>
</dbReference>
<evidence type="ECO:0000313" key="7">
    <source>
        <dbReference type="Proteomes" id="UP000249354"/>
    </source>
</evidence>
<proteinExistence type="inferred from homology"/>
<dbReference type="GO" id="GO:0009307">
    <property type="term" value="P:DNA restriction-modification system"/>
    <property type="evidence" value="ECO:0007669"/>
    <property type="project" value="UniProtKB-KW"/>
</dbReference>
<dbReference type="CDD" id="cd17261">
    <property type="entry name" value="RMtype1_S_EcoKI-TRD2-CR2_like"/>
    <property type="match status" value="1"/>
</dbReference>
<gene>
    <name evidence="6" type="ORF">DCF25_21805</name>
</gene>
<dbReference type="SUPFAM" id="SSF116734">
    <property type="entry name" value="DNA methylase specificity domain"/>
    <property type="match status" value="2"/>
</dbReference>
<protein>
    <recommendedName>
        <fullName evidence="5">Type I restriction modification DNA specificity domain-containing protein</fullName>
    </recommendedName>
</protein>
<dbReference type="Proteomes" id="UP000249354">
    <property type="component" value="Unassembled WGS sequence"/>
</dbReference>
<comment type="similarity">
    <text evidence="1">Belongs to the type-I restriction system S methylase family.</text>
</comment>
<dbReference type="InterPro" id="IPR000055">
    <property type="entry name" value="Restrct_endonuc_typeI_TRD"/>
</dbReference>
<evidence type="ECO:0000256" key="1">
    <source>
        <dbReference type="ARBA" id="ARBA00010923"/>
    </source>
</evidence>
<evidence type="ECO:0000259" key="5">
    <source>
        <dbReference type="Pfam" id="PF01420"/>
    </source>
</evidence>
<dbReference type="AlphaFoldDB" id="A0A2W4VI92"/>
<comment type="subunit">
    <text evidence="4">The methyltransferase is composed of M and S polypeptides.</text>
</comment>
<keyword evidence="2" id="KW-0680">Restriction system</keyword>